<dbReference type="Proteomes" id="UP000297729">
    <property type="component" value="Unassembled WGS sequence"/>
</dbReference>
<dbReference type="InterPro" id="IPR002347">
    <property type="entry name" value="SDR_fam"/>
</dbReference>
<dbReference type="InterPro" id="IPR050259">
    <property type="entry name" value="SDR"/>
</dbReference>
<dbReference type="AlphaFoldDB" id="A0A4Y9SJM9"/>
<dbReference type="InterPro" id="IPR020904">
    <property type="entry name" value="Sc_DH/Rdtase_CS"/>
</dbReference>
<proteinExistence type="inferred from homology"/>
<dbReference type="SUPFAM" id="SSF51735">
    <property type="entry name" value="NAD(P)-binding Rossmann-fold domains"/>
    <property type="match status" value="1"/>
</dbReference>
<evidence type="ECO:0000313" key="4">
    <source>
        <dbReference type="Proteomes" id="UP000297729"/>
    </source>
</evidence>
<evidence type="ECO:0000256" key="2">
    <source>
        <dbReference type="RuleBase" id="RU000363"/>
    </source>
</evidence>
<dbReference type="PROSITE" id="PS00061">
    <property type="entry name" value="ADH_SHORT"/>
    <property type="match status" value="1"/>
</dbReference>
<sequence length="268" mass="27809">MEMYLTGKRALVTGSSSGIGRAIAERLAAEGVEVAVHGRDATRSETVAAAIRALGGRATVLLGDLTTDEGMAAVIDGVHGWGGVDILVNNIGGPVSMANTSWFGDSPADWMQSFQQNTTAAVSLIHALVPQMKERGWGRVIQISSRNAISPHADLGSYGAAKAALNNLTLSLSKALAGTGVTSNGVMPGLIYTPQLDGWFAEMAQKQGAGADIEAGKQFVLNNVVRQTVNRLGQPQDIAGLVCYLASPLSDFMTGTTIRIDGGSTPTV</sequence>
<dbReference type="PRINTS" id="PR00081">
    <property type="entry name" value="GDHRDH"/>
</dbReference>
<dbReference type="InterPro" id="IPR036291">
    <property type="entry name" value="NAD(P)-bd_dom_sf"/>
</dbReference>
<dbReference type="Gene3D" id="3.40.50.720">
    <property type="entry name" value="NAD(P)-binding Rossmann-like Domain"/>
    <property type="match status" value="1"/>
</dbReference>
<keyword evidence="4" id="KW-1185">Reference proteome</keyword>
<comment type="similarity">
    <text evidence="1 2">Belongs to the short-chain dehydrogenases/reductases (SDR) family.</text>
</comment>
<name>A0A4Y9SJM9_9BURK</name>
<organism evidence="3 4">
    <name type="scientific">Duganella callida</name>
    <dbReference type="NCBI Taxonomy" id="2561932"/>
    <lineage>
        <taxon>Bacteria</taxon>
        <taxon>Pseudomonadati</taxon>
        <taxon>Pseudomonadota</taxon>
        <taxon>Betaproteobacteria</taxon>
        <taxon>Burkholderiales</taxon>
        <taxon>Oxalobacteraceae</taxon>
        <taxon>Telluria group</taxon>
        <taxon>Duganella</taxon>
    </lineage>
</organism>
<comment type="caution">
    <text evidence="3">The sequence shown here is derived from an EMBL/GenBank/DDBJ whole genome shotgun (WGS) entry which is preliminary data.</text>
</comment>
<evidence type="ECO:0000256" key="1">
    <source>
        <dbReference type="ARBA" id="ARBA00006484"/>
    </source>
</evidence>
<accession>A0A4Y9SJM9</accession>
<dbReference type="GO" id="GO:0032787">
    <property type="term" value="P:monocarboxylic acid metabolic process"/>
    <property type="evidence" value="ECO:0007669"/>
    <property type="project" value="UniProtKB-ARBA"/>
</dbReference>
<reference evidence="3 4" key="1">
    <citation type="submission" date="2019-03" db="EMBL/GenBank/DDBJ databases">
        <title>Draft Genome Sequence of Duganella callidus sp. nov., a Novel Duganella Species Isolated from Cultivated Soil.</title>
        <authorList>
            <person name="Raths R."/>
            <person name="Peta V."/>
            <person name="Bucking H."/>
        </authorList>
    </citation>
    <scope>NUCLEOTIDE SEQUENCE [LARGE SCALE GENOMIC DNA]</scope>
    <source>
        <strain evidence="3 4">DN04</strain>
    </source>
</reference>
<evidence type="ECO:0000313" key="3">
    <source>
        <dbReference type="EMBL" id="TFW26525.1"/>
    </source>
</evidence>
<dbReference type="Pfam" id="PF00106">
    <property type="entry name" value="adh_short"/>
    <property type="match status" value="1"/>
</dbReference>
<dbReference type="FunFam" id="3.40.50.720:FF:000084">
    <property type="entry name" value="Short-chain dehydrogenase reductase"/>
    <property type="match status" value="1"/>
</dbReference>
<gene>
    <name evidence="3" type="ORF">E4L98_08470</name>
</gene>
<dbReference type="OrthoDB" id="9804774at2"/>
<dbReference type="EMBL" id="SPVG01000078">
    <property type="protein sequence ID" value="TFW26525.1"/>
    <property type="molecule type" value="Genomic_DNA"/>
</dbReference>
<dbReference type="PRINTS" id="PR00080">
    <property type="entry name" value="SDRFAMILY"/>
</dbReference>
<dbReference type="PANTHER" id="PTHR42879">
    <property type="entry name" value="3-OXOACYL-(ACYL-CARRIER-PROTEIN) REDUCTASE"/>
    <property type="match status" value="1"/>
</dbReference>
<protein>
    <submittedName>
        <fullName evidence="3">SDR family oxidoreductase</fullName>
    </submittedName>
</protein>